<dbReference type="Gene3D" id="3.40.50.300">
    <property type="entry name" value="P-loop containing nucleotide triphosphate hydrolases"/>
    <property type="match status" value="1"/>
</dbReference>
<accession>A0A370L5V7</accession>
<dbReference type="GO" id="GO:0005524">
    <property type="term" value="F:ATP binding"/>
    <property type="evidence" value="ECO:0007669"/>
    <property type="project" value="InterPro"/>
</dbReference>
<keyword evidence="3" id="KW-1185">Reference proteome</keyword>
<evidence type="ECO:0000313" key="2">
    <source>
        <dbReference type="EMBL" id="RDJ24527.1"/>
    </source>
</evidence>
<dbReference type="Proteomes" id="UP000255207">
    <property type="component" value="Unassembled WGS sequence"/>
</dbReference>
<comment type="caution">
    <text evidence="2">The sequence shown here is derived from an EMBL/GenBank/DDBJ whole genome shotgun (WGS) entry which is preliminary data.</text>
</comment>
<dbReference type="InterPro" id="IPR003593">
    <property type="entry name" value="AAA+_ATPase"/>
</dbReference>
<dbReference type="EMBL" id="QQTP01000006">
    <property type="protein sequence ID" value="RDJ24527.1"/>
    <property type="molecule type" value="Genomic_DNA"/>
</dbReference>
<organism evidence="2 3">
    <name type="scientific">Bosea caraganae</name>
    <dbReference type="NCBI Taxonomy" id="2763117"/>
    <lineage>
        <taxon>Bacteria</taxon>
        <taxon>Pseudomonadati</taxon>
        <taxon>Pseudomonadota</taxon>
        <taxon>Alphaproteobacteria</taxon>
        <taxon>Hyphomicrobiales</taxon>
        <taxon>Boseaceae</taxon>
        <taxon>Bosea</taxon>
    </lineage>
</organism>
<proteinExistence type="predicted"/>
<reference evidence="3" key="1">
    <citation type="submission" date="2018-07" db="EMBL/GenBank/DDBJ databases">
        <authorList>
            <person name="Safronova V.I."/>
            <person name="Chirak E.R."/>
            <person name="Sazanova A.L."/>
        </authorList>
    </citation>
    <scope>NUCLEOTIDE SEQUENCE [LARGE SCALE GENOMIC DNA]</scope>
    <source>
        <strain evidence="3">RCAM04685</strain>
    </source>
</reference>
<sequence>MSFGQFAAIWNVDREGARADAVALTENGAPTLKGKGYQLDGDVVAAVDVALALGRPLLVSGEPGCGKTELGYAIARRLGIDRLYLHSVKSNSEAGELFYTYDALSRFRAAQLRETQDGVAKAALYDDVGDYVEFQALGRALIEAHESAAVAPLLRGKHRPDPEKPTAPPRRSVVVIDEIDKASKDFPNDLLHEIETMSFRVREFPGDPPPETPPGYALSPELRPVVLITSNEERQLPDAFLRRCIFHEINFPEGDILKRIIASGLTARLERMGLRGRPDRNLGDGSIADLVKLLLDFRGQDPDKKPGIAEMLDAAALLAVSKSTDLAVVRPALAKLKRDSRILDMLTKQA</sequence>
<dbReference type="Pfam" id="PF00004">
    <property type="entry name" value="AAA"/>
    <property type="match status" value="1"/>
</dbReference>
<dbReference type="SMART" id="SM00382">
    <property type="entry name" value="AAA"/>
    <property type="match status" value="1"/>
</dbReference>
<dbReference type="InterPro" id="IPR027417">
    <property type="entry name" value="P-loop_NTPase"/>
</dbReference>
<protein>
    <submittedName>
        <fullName evidence="2">AAA family ATPase</fullName>
    </submittedName>
</protein>
<name>A0A370L5V7_9HYPH</name>
<gene>
    <name evidence="2" type="ORF">DWE98_12605</name>
</gene>
<evidence type="ECO:0000313" key="3">
    <source>
        <dbReference type="Proteomes" id="UP000255207"/>
    </source>
</evidence>
<dbReference type="RefSeq" id="WP_114829623.1">
    <property type="nucleotide sequence ID" value="NZ_QQTO01000033.1"/>
</dbReference>
<dbReference type="OrthoDB" id="9783370at2"/>
<dbReference type="AlphaFoldDB" id="A0A370L5V7"/>
<evidence type="ECO:0000259" key="1">
    <source>
        <dbReference type="SMART" id="SM00382"/>
    </source>
</evidence>
<dbReference type="GO" id="GO:0016887">
    <property type="term" value="F:ATP hydrolysis activity"/>
    <property type="evidence" value="ECO:0007669"/>
    <property type="project" value="InterPro"/>
</dbReference>
<dbReference type="SUPFAM" id="SSF52540">
    <property type="entry name" value="P-loop containing nucleoside triphosphate hydrolases"/>
    <property type="match status" value="1"/>
</dbReference>
<dbReference type="InterPro" id="IPR003959">
    <property type="entry name" value="ATPase_AAA_core"/>
</dbReference>
<feature type="domain" description="AAA+ ATPase" evidence="1">
    <location>
        <begin position="53"/>
        <end position="255"/>
    </location>
</feature>